<dbReference type="GO" id="GO:0046872">
    <property type="term" value="F:metal ion binding"/>
    <property type="evidence" value="ECO:0007669"/>
    <property type="project" value="UniProtKB-KW"/>
</dbReference>
<protein>
    <submittedName>
        <fullName evidence="13">Peptidase M48</fullName>
    </submittedName>
</protein>
<gene>
    <name evidence="13" type="ORF">CK625_07115</name>
</gene>
<evidence type="ECO:0000256" key="7">
    <source>
        <dbReference type="ARBA" id="ARBA00022989"/>
    </source>
</evidence>
<accession>A0A2A2AFM1</accession>
<organism evidence="13 14">
    <name type="scientific">Vandammella animalimorsus</name>
    <dbReference type="NCBI Taxonomy" id="2029117"/>
    <lineage>
        <taxon>Bacteria</taxon>
        <taxon>Pseudomonadati</taxon>
        <taxon>Pseudomonadota</taxon>
        <taxon>Betaproteobacteria</taxon>
        <taxon>Burkholderiales</taxon>
        <taxon>Comamonadaceae</taxon>
        <taxon>Vandammella</taxon>
    </lineage>
</organism>
<evidence type="ECO:0000256" key="10">
    <source>
        <dbReference type="RuleBase" id="RU003983"/>
    </source>
</evidence>
<evidence type="ECO:0000256" key="5">
    <source>
        <dbReference type="ARBA" id="ARBA00022801"/>
    </source>
</evidence>
<feature type="domain" description="Peptidase M48" evidence="12">
    <location>
        <begin position="108"/>
        <end position="326"/>
    </location>
</feature>
<evidence type="ECO:0000256" key="2">
    <source>
        <dbReference type="ARBA" id="ARBA00022670"/>
    </source>
</evidence>
<evidence type="ECO:0000256" key="1">
    <source>
        <dbReference type="ARBA" id="ARBA00022475"/>
    </source>
</evidence>
<dbReference type="EMBL" id="NSJB01000003">
    <property type="protein sequence ID" value="PAT37360.1"/>
    <property type="molecule type" value="Genomic_DNA"/>
</dbReference>
<dbReference type="AlphaFoldDB" id="A0A2A2AFM1"/>
<sequence>MGFRRQQRHSRRTSGWLRLGFWLVLPLVALGVHAMLSLPLWLLQWLLDFDARPRGFFWSNTGMALLLILGGWWLEHSHLQQGGGVALARRLGGRMADAAQPREQVYINVVQELCVAARMPAPAIMVLDRSAQINALAAGWRRGDQAVLVTAEALAELERDELQGMVAHELSHIREGDTALNMQLAAMVFGLQMVYGYGRTLAHSGLWAARLFGGLMRYAGLLGWLAGCALQAGISRQREYLADARAVEWTRQSRGLAGALRKIGAHNLPHDVPRNRLADLELMGSGAESLAVAHLWIAPSEDFYGRLARWLDSHPPIEQRLLRLQQPVRF</sequence>
<dbReference type="PANTHER" id="PTHR43221:SF2">
    <property type="entry name" value="PROTEASE HTPX HOMOLOG"/>
    <property type="match status" value="1"/>
</dbReference>
<evidence type="ECO:0000256" key="8">
    <source>
        <dbReference type="ARBA" id="ARBA00023049"/>
    </source>
</evidence>
<keyword evidence="5 10" id="KW-0378">Hydrolase</keyword>
<dbReference type="PANTHER" id="PTHR43221">
    <property type="entry name" value="PROTEASE HTPX"/>
    <property type="match status" value="1"/>
</dbReference>
<keyword evidence="2 10" id="KW-0645">Protease</keyword>
<comment type="similarity">
    <text evidence="10">Belongs to the peptidase M48 family.</text>
</comment>
<evidence type="ECO:0000313" key="13">
    <source>
        <dbReference type="EMBL" id="PAT37360.1"/>
    </source>
</evidence>
<keyword evidence="7 11" id="KW-1133">Transmembrane helix</keyword>
<dbReference type="Gene3D" id="3.30.2010.10">
    <property type="entry name" value="Metalloproteases ('zincins'), catalytic domain"/>
    <property type="match status" value="1"/>
</dbReference>
<dbReference type="GO" id="GO:0006508">
    <property type="term" value="P:proteolysis"/>
    <property type="evidence" value="ECO:0007669"/>
    <property type="project" value="UniProtKB-KW"/>
</dbReference>
<keyword evidence="6 10" id="KW-0862">Zinc</keyword>
<keyword evidence="8 10" id="KW-0482">Metalloprotease</keyword>
<dbReference type="Pfam" id="PF01435">
    <property type="entry name" value="Peptidase_M48"/>
    <property type="match status" value="1"/>
</dbReference>
<evidence type="ECO:0000256" key="3">
    <source>
        <dbReference type="ARBA" id="ARBA00022692"/>
    </source>
</evidence>
<reference evidence="13 14" key="1">
    <citation type="submission" date="2017-08" db="EMBL/GenBank/DDBJ databases">
        <title>WGS of Clinical strains of the CDC Group NO-1 linked to zoonotic infections in humans.</title>
        <authorList>
            <person name="Bernier A.-M."/>
            <person name="Bernard K."/>
        </authorList>
    </citation>
    <scope>NUCLEOTIDE SEQUENCE [LARGE SCALE GENOMIC DNA]</scope>
    <source>
        <strain evidence="13 14">NML00-0135</strain>
    </source>
</reference>
<comment type="caution">
    <text evidence="13">The sequence shown here is derived from an EMBL/GenBank/DDBJ whole genome shotgun (WGS) entry which is preliminary data.</text>
</comment>
<name>A0A2A2AFM1_9BURK</name>
<dbReference type="RefSeq" id="WP_095539588.1">
    <property type="nucleotide sequence ID" value="NZ_NSJB01000003.1"/>
</dbReference>
<feature type="transmembrane region" description="Helical" evidence="11">
    <location>
        <begin position="21"/>
        <end position="43"/>
    </location>
</feature>
<evidence type="ECO:0000256" key="11">
    <source>
        <dbReference type="SAM" id="Phobius"/>
    </source>
</evidence>
<keyword evidence="4" id="KW-0479">Metal-binding</keyword>
<proteinExistence type="inferred from homology"/>
<evidence type="ECO:0000259" key="12">
    <source>
        <dbReference type="Pfam" id="PF01435"/>
    </source>
</evidence>
<keyword evidence="9 11" id="KW-0472">Membrane</keyword>
<evidence type="ECO:0000313" key="14">
    <source>
        <dbReference type="Proteomes" id="UP000218054"/>
    </source>
</evidence>
<evidence type="ECO:0000256" key="6">
    <source>
        <dbReference type="ARBA" id="ARBA00022833"/>
    </source>
</evidence>
<dbReference type="GO" id="GO:0004222">
    <property type="term" value="F:metalloendopeptidase activity"/>
    <property type="evidence" value="ECO:0007669"/>
    <property type="project" value="InterPro"/>
</dbReference>
<dbReference type="InterPro" id="IPR001915">
    <property type="entry name" value="Peptidase_M48"/>
</dbReference>
<evidence type="ECO:0000256" key="4">
    <source>
        <dbReference type="ARBA" id="ARBA00022723"/>
    </source>
</evidence>
<keyword evidence="14" id="KW-1185">Reference proteome</keyword>
<keyword evidence="3 11" id="KW-0812">Transmembrane</keyword>
<dbReference type="Proteomes" id="UP000218054">
    <property type="component" value="Unassembled WGS sequence"/>
</dbReference>
<comment type="cofactor">
    <cofactor evidence="10">
        <name>Zn(2+)</name>
        <dbReference type="ChEBI" id="CHEBI:29105"/>
    </cofactor>
    <text evidence="10">Binds 1 zinc ion per subunit.</text>
</comment>
<dbReference type="InterPro" id="IPR050083">
    <property type="entry name" value="HtpX_protease"/>
</dbReference>
<evidence type="ECO:0000256" key="9">
    <source>
        <dbReference type="ARBA" id="ARBA00023136"/>
    </source>
</evidence>
<keyword evidence="1" id="KW-1003">Cell membrane</keyword>